<dbReference type="InterPro" id="IPR050305">
    <property type="entry name" value="Small_GTPase_Rab"/>
</dbReference>
<proteinExistence type="inferred from homology"/>
<keyword evidence="2" id="KW-0547">Nucleotide-binding</keyword>
<dbReference type="PANTHER" id="PTHR47980">
    <property type="entry name" value="LD44762P"/>
    <property type="match status" value="1"/>
</dbReference>
<keyword evidence="5" id="KW-0636">Prenylation</keyword>
<dbReference type="PROSITE" id="PS51421">
    <property type="entry name" value="RAS"/>
    <property type="match status" value="1"/>
</dbReference>
<dbReference type="NCBIfam" id="TIGR00231">
    <property type="entry name" value="small_GTP"/>
    <property type="match status" value="1"/>
</dbReference>
<dbReference type="PROSITE" id="PS51419">
    <property type="entry name" value="RAB"/>
    <property type="match status" value="1"/>
</dbReference>
<evidence type="ECO:0000256" key="1">
    <source>
        <dbReference type="ARBA" id="ARBA00006270"/>
    </source>
</evidence>
<accession>A0ABP1RHR6</accession>
<dbReference type="PRINTS" id="PR00449">
    <property type="entry name" value="RASTRNSFRMNG"/>
</dbReference>
<keyword evidence="4" id="KW-0449">Lipoprotein</keyword>
<keyword evidence="3" id="KW-0342">GTP-binding</keyword>
<organism evidence="6 7">
    <name type="scientific">Orchesella dallaii</name>
    <dbReference type="NCBI Taxonomy" id="48710"/>
    <lineage>
        <taxon>Eukaryota</taxon>
        <taxon>Metazoa</taxon>
        <taxon>Ecdysozoa</taxon>
        <taxon>Arthropoda</taxon>
        <taxon>Hexapoda</taxon>
        <taxon>Collembola</taxon>
        <taxon>Entomobryomorpha</taxon>
        <taxon>Entomobryoidea</taxon>
        <taxon>Orchesellidae</taxon>
        <taxon>Orchesellinae</taxon>
        <taxon>Orchesella</taxon>
    </lineage>
</organism>
<dbReference type="SMART" id="SM00176">
    <property type="entry name" value="RAN"/>
    <property type="match status" value="1"/>
</dbReference>
<dbReference type="Gene3D" id="3.40.50.300">
    <property type="entry name" value="P-loop containing nucleotide triphosphate hydrolases"/>
    <property type="match status" value="1"/>
</dbReference>
<dbReference type="CDD" id="cd00154">
    <property type="entry name" value="Rab"/>
    <property type="match status" value="1"/>
</dbReference>
<gene>
    <name evidence="6" type="ORF">ODALV1_LOCUS22305</name>
</gene>
<dbReference type="SMART" id="SM00174">
    <property type="entry name" value="RHO"/>
    <property type="match status" value="1"/>
</dbReference>
<comment type="caution">
    <text evidence="6">The sequence shown here is derived from an EMBL/GenBank/DDBJ whole genome shotgun (WGS) entry which is preliminary data.</text>
</comment>
<evidence type="ECO:0000313" key="7">
    <source>
        <dbReference type="Proteomes" id="UP001642540"/>
    </source>
</evidence>
<dbReference type="Proteomes" id="UP001642540">
    <property type="component" value="Unassembled WGS sequence"/>
</dbReference>
<dbReference type="InterPro" id="IPR027417">
    <property type="entry name" value="P-loop_NTPase"/>
</dbReference>
<dbReference type="InterPro" id="IPR005225">
    <property type="entry name" value="Small_GTP-bd"/>
</dbReference>
<dbReference type="SMART" id="SM00175">
    <property type="entry name" value="RAB"/>
    <property type="match status" value="1"/>
</dbReference>
<dbReference type="Pfam" id="PF00071">
    <property type="entry name" value="Ras"/>
    <property type="match status" value="1"/>
</dbReference>
<dbReference type="InterPro" id="IPR001806">
    <property type="entry name" value="Small_GTPase"/>
</dbReference>
<evidence type="ECO:0000256" key="4">
    <source>
        <dbReference type="ARBA" id="ARBA00023288"/>
    </source>
</evidence>
<keyword evidence="7" id="KW-1185">Reference proteome</keyword>
<dbReference type="SUPFAM" id="SSF52540">
    <property type="entry name" value="P-loop containing nucleoside triphosphate hydrolases"/>
    <property type="match status" value="1"/>
</dbReference>
<dbReference type="SMART" id="SM00173">
    <property type="entry name" value="RAS"/>
    <property type="match status" value="1"/>
</dbReference>
<sequence length="205" mass="22605">MGSNQLRDYTFKIVLLGDSASGKTAILNRLSSGRYTGKTWATVGGDVSFKKMTVDNSNVNLILWDTAGMERFGAITAGFLRNVHGIIFVYDITDRTSYENIPNWIQFAMEKGPENYVKILIGNKCDRSNTRVVDTKVAQEFAESRDLAFFETSAKEDINCDAAFRAVATAILQNEVVLSSAISRSNFQGINEGSIRQRGKTSGCC</sequence>
<reference evidence="6 7" key="1">
    <citation type="submission" date="2024-08" db="EMBL/GenBank/DDBJ databases">
        <authorList>
            <person name="Cucini C."/>
            <person name="Frati F."/>
        </authorList>
    </citation>
    <scope>NUCLEOTIDE SEQUENCE [LARGE SCALE GENOMIC DNA]</scope>
</reference>
<dbReference type="EMBL" id="CAXLJM020000075">
    <property type="protein sequence ID" value="CAL8128539.1"/>
    <property type="molecule type" value="Genomic_DNA"/>
</dbReference>
<evidence type="ECO:0000256" key="2">
    <source>
        <dbReference type="ARBA" id="ARBA00022741"/>
    </source>
</evidence>
<evidence type="ECO:0000313" key="6">
    <source>
        <dbReference type="EMBL" id="CAL8128539.1"/>
    </source>
</evidence>
<name>A0ABP1RHR6_9HEXA</name>
<evidence type="ECO:0000256" key="3">
    <source>
        <dbReference type="ARBA" id="ARBA00023134"/>
    </source>
</evidence>
<protein>
    <submittedName>
        <fullName evidence="6">Uncharacterized protein</fullName>
    </submittedName>
</protein>
<comment type="similarity">
    <text evidence="1">Belongs to the small GTPase superfamily. Rab family.</text>
</comment>
<evidence type="ECO:0000256" key="5">
    <source>
        <dbReference type="ARBA" id="ARBA00023289"/>
    </source>
</evidence>